<evidence type="ECO:0000313" key="2">
    <source>
        <dbReference type="Proteomes" id="UP000585681"/>
    </source>
</evidence>
<dbReference type="RefSeq" id="WP_054540187.1">
    <property type="nucleotide sequence ID" value="NZ_JACIEQ010000001.1"/>
</dbReference>
<sequence>MKKRIIIHIGYHKTGSTSLQSYMEENRDFLSKRGLYYPVTKRDHDRDYFNKHLKLFNDLIVIDHHDDEFFEKVATVFEPYLNEIEKSGCNLAVLSEESFSAFGPKMIEALGFLRKTYDVKILAVLRRQDEFLQSWYHQTIKDFREVRDFSQFLKDENWRRLRYDEALAHWAAAFGDENLIVRSYDLIKKEKTENILSFLLGEILGKHPDWTIEQRVWNSSFSSIGYEVLKYVSRQGMPEAEYRQLIQTLHAQIRRLPDVKTNPLFLRPYLDQDLCNVIYSWFYESNVRTAEKYFGSQNMFPGFSGSEIPPKVVKSFENKITFFPREVVTALVQLLLNNEPR</sequence>
<evidence type="ECO:0000313" key="1">
    <source>
        <dbReference type="EMBL" id="MBB4021729.1"/>
    </source>
</evidence>
<dbReference type="EMBL" id="JACIEQ010000001">
    <property type="protein sequence ID" value="MBB4021729.1"/>
    <property type="molecule type" value="Genomic_DNA"/>
</dbReference>
<keyword evidence="2" id="KW-1185">Reference proteome</keyword>
<reference evidence="1" key="1">
    <citation type="submission" date="2020-08" db="EMBL/GenBank/DDBJ databases">
        <title>Genomic Encyclopedia of Type Strains, Phase IV (KMG-IV): sequencing the most valuable type-strain genomes for metagenomic binning, comparative biology and taxonomic classification.</title>
        <authorList>
            <person name="Goeker M."/>
        </authorList>
    </citation>
    <scope>NUCLEOTIDE SEQUENCE [LARGE SCALE GENOMIC DNA]</scope>
    <source>
        <strain evidence="1">DSM 105040</strain>
    </source>
</reference>
<protein>
    <recommendedName>
        <fullName evidence="3">Sulfotransferase domain-containing protein</fullName>
    </recommendedName>
</protein>
<evidence type="ECO:0008006" key="3">
    <source>
        <dbReference type="Google" id="ProtNLM"/>
    </source>
</evidence>
<dbReference type="AlphaFoldDB" id="A0A840CEM0"/>
<name>A0A840CEM0_9RHOB</name>
<accession>A0A840CEM0</accession>
<dbReference type="InterPro" id="IPR027417">
    <property type="entry name" value="P-loop_NTPase"/>
</dbReference>
<dbReference type="Gene3D" id="3.40.50.300">
    <property type="entry name" value="P-loop containing nucleotide triphosphate hydrolases"/>
    <property type="match status" value="1"/>
</dbReference>
<proteinExistence type="predicted"/>
<dbReference type="Proteomes" id="UP000585681">
    <property type="component" value="Unassembled WGS sequence"/>
</dbReference>
<comment type="caution">
    <text evidence="1">The sequence shown here is derived from an EMBL/GenBank/DDBJ whole genome shotgun (WGS) entry which is preliminary data.</text>
</comment>
<organism evidence="1 2">
    <name type="scientific">Actibacterium naphthalenivorans</name>
    <dbReference type="NCBI Taxonomy" id="1614693"/>
    <lineage>
        <taxon>Bacteria</taxon>
        <taxon>Pseudomonadati</taxon>
        <taxon>Pseudomonadota</taxon>
        <taxon>Alphaproteobacteria</taxon>
        <taxon>Rhodobacterales</taxon>
        <taxon>Roseobacteraceae</taxon>
        <taxon>Actibacterium</taxon>
    </lineage>
</organism>
<gene>
    <name evidence="1" type="ORF">GGR17_001520</name>
</gene>
<dbReference type="SUPFAM" id="SSF52540">
    <property type="entry name" value="P-loop containing nucleoside triphosphate hydrolases"/>
    <property type="match status" value="1"/>
</dbReference>